<dbReference type="Proteomes" id="UP000244523">
    <property type="component" value="Unassembled WGS sequence"/>
</dbReference>
<accession>A0A2T6KAE7</accession>
<sequence>MPERGLHLLEVERPFLRRCALSEKESDKLTMQDEWVPTLNCFCRPRFLFGGGNQIISGSNQTESDPGRFSASLQVDQFVDLYVVGAHLLVASGYHPRLKQ</sequence>
<name>A0A2T6KAE7_9RHOB</name>
<organism evidence="1 2">
    <name type="scientific">Yoonia sediminilitoris</name>
    <dbReference type="NCBI Taxonomy" id="1286148"/>
    <lineage>
        <taxon>Bacteria</taxon>
        <taxon>Pseudomonadati</taxon>
        <taxon>Pseudomonadota</taxon>
        <taxon>Alphaproteobacteria</taxon>
        <taxon>Rhodobacterales</taxon>
        <taxon>Paracoccaceae</taxon>
        <taxon>Yoonia</taxon>
    </lineage>
</organism>
<proteinExistence type="predicted"/>
<evidence type="ECO:0000313" key="2">
    <source>
        <dbReference type="Proteomes" id="UP000244523"/>
    </source>
</evidence>
<gene>
    <name evidence="1" type="ORF">C8N45_11217</name>
</gene>
<reference evidence="1 2" key="1">
    <citation type="submission" date="2018-04" db="EMBL/GenBank/DDBJ databases">
        <title>Genomic Encyclopedia of Archaeal and Bacterial Type Strains, Phase II (KMG-II): from individual species to whole genera.</title>
        <authorList>
            <person name="Goeker M."/>
        </authorList>
    </citation>
    <scope>NUCLEOTIDE SEQUENCE [LARGE SCALE GENOMIC DNA]</scope>
    <source>
        <strain evidence="1 2">DSM 29955</strain>
    </source>
</reference>
<dbReference type="EMBL" id="QBUD01000012">
    <property type="protein sequence ID" value="PUB11774.1"/>
    <property type="molecule type" value="Genomic_DNA"/>
</dbReference>
<protein>
    <submittedName>
        <fullName evidence="1">Uncharacterized protein</fullName>
    </submittedName>
</protein>
<comment type="caution">
    <text evidence="1">The sequence shown here is derived from an EMBL/GenBank/DDBJ whole genome shotgun (WGS) entry which is preliminary data.</text>
</comment>
<dbReference type="AlphaFoldDB" id="A0A2T6KAE7"/>
<evidence type="ECO:0000313" key="1">
    <source>
        <dbReference type="EMBL" id="PUB11774.1"/>
    </source>
</evidence>
<keyword evidence="2" id="KW-1185">Reference proteome</keyword>